<evidence type="ECO:0000259" key="11">
    <source>
        <dbReference type="PROSITE" id="PS50878"/>
    </source>
</evidence>
<evidence type="ECO:0000256" key="1">
    <source>
        <dbReference type="ARBA" id="ARBA00012493"/>
    </source>
</evidence>
<dbReference type="InterPro" id="IPR036875">
    <property type="entry name" value="Znf_CCHC_sf"/>
</dbReference>
<protein>
    <recommendedName>
        <fullName evidence="1">RNA-directed DNA polymerase</fullName>
        <ecNumber evidence="1">2.7.7.49</ecNumber>
    </recommendedName>
</protein>
<dbReference type="GO" id="GO:0004190">
    <property type="term" value="F:aspartic-type endopeptidase activity"/>
    <property type="evidence" value="ECO:0007669"/>
    <property type="project" value="InterPro"/>
</dbReference>
<keyword evidence="3" id="KW-0548">Nucleotidyltransferase</keyword>
<evidence type="ECO:0000259" key="9">
    <source>
        <dbReference type="PROSITE" id="PS50158"/>
    </source>
</evidence>
<dbReference type="InterPro" id="IPR001878">
    <property type="entry name" value="Znf_CCHC"/>
</dbReference>
<dbReference type="Pfam" id="PF00078">
    <property type="entry name" value="RVT_1"/>
    <property type="match status" value="1"/>
</dbReference>
<dbReference type="SUPFAM" id="SSF57756">
    <property type="entry name" value="Retrovirus zinc finger-like domains"/>
    <property type="match status" value="1"/>
</dbReference>
<dbReference type="Gene3D" id="3.30.420.10">
    <property type="entry name" value="Ribonuclease H-like superfamily/Ribonuclease H"/>
    <property type="match status" value="1"/>
</dbReference>
<dbReference type="Gene3D" id="3.10.10.10">
    <property type="entry name" value="HIV Type 1 Reverse Transcriptase, subunit A, domain 1"/>
    <property type="match status" value="1"/>
</dbReference>
<evidence type="ECO:0000256" key="4">
    <source>
        <dbReference type="ARBA" id="ARBA00022722"/>
    </source>
</evidence>
<dbReference type="InterPro" id="IPR001995">
    <property type="entry name" value="Peptidase_A2_cat"/>
</dbReference>
<evidence type="ECO:0000313" key="13">
    <source>
        <dbReference type="EMBL" id="KII62204.1"/>
    </source>
</evidence>
<dbReference type="SUPFAM" id="SSF53098">
    <property type="entry name" value="Ribonuclease H-like"/>
    <property type="match status" value="1"/>
</dbReference>
<dbReference type="CDD" id="cd01647">
    <property type="entry name" value="RT_LTR"/>
    <property type="match status" value="1"/>
</dbReference>
<dbReference type="InterPro" id="IPR041373">
    <property type="entry name" value="RT_RNaseH"/>
</dbReference>
<keyword evidence="7" id="KW-0695">RNA-directed DNA polymerase</keyword>
<keyword evidence="14" id="KW-1185">Reference proteome</keyword>
<evidence type="ECO:0000313" key="14">
    <source>
        <dbReference type="Proteomes" id="UP000031668"/>
    </source>
</evidence>
<dbReference type="Gene3D" id="2.40.70.10">
    <property type="entry name" value="Acid Proteases"/>
    <property type="match status" value="1"/>
</dbReference>
<keyword evidence="8" id="KW-0862">Zinc</keyword>
<dbReference type="InterPro" id="IPR012337">
    <property type="entry name" value="RNaseH-like_sf"/>
</dbReference>
<dbReference type="OrthoDB" id="5988576at2759"/>
<dbReference type="Pfam" id="PF00098">
    <property type="entry name" value="zf-CCHC"/>
    <property type="match status" value="1"/>
</dbReference>
<dbReference type="PROSITE" id="PS50878">
    <property type="entry name" value="RT_POL"/>
    <property type="match status" value="1"/>
</dbReference>
<dbReference type="PANTHER" id="PTHR37984">
    <property type="entry name" value="PROTEIN CBG26694"/>
    <property type="match status" value="1"/>
</dbReference>
<dbReference type="PROSITE" id="PS50158">
    <property type="entry name" value="ZF_CCHC"/>
    <property type="match status" value="2"/>
</dbReference>
<dbReference type="InterPro" id="IPR021109">
    <property type="entry name" value="Peptidase_aspartic_dom_sf"/>
</dbReference>
<evidence type="ECO:0000259" key="10">
    <source>
        <dbReference type="PROSITE" id="PS50175"/>
    </source>
</evidence>
<dbReference type="FunFam" id="3.30.70.270:FF:000003">
    <property type="entry name" value="Transposon Ty3-G Gag-Pol polyprotein"/>
    <property type="match status" value="1"/>
</dbReference>
<dbReference type="SUPFAM" id="SSF56672">
    <property type="entry name" value="DNA/RNA polymerases"/>
    <property type="match status" value="1"/>
</dbReference>
<dbReference type="Gene3D" id="4.10.60.10">
    <property type="entry name" value="Zinc finger, CCHC-type"/>
    <property type="match status" value="1"/>
</dbReference>
<dbReference type="GO" id="GO:0008270">
    <property type="term" value="F:zinc ion binding"/>
    <property type="evidence" value="ECO:0007669"/>
    <property type="project" value="UniProtKB-KW"/>
</dbReference>
<dbReference type="AlphaFoldDB" id="A0A0C2MD24"/>
<evidence type="ECO:0000256" key="7">
    <source>
        <dbReference type="ARBA" id="ARBA00022918"/>
    </source>
</evidence>
<dbReference type="FunFam" id="3.10.20.370:FF:000001">
    <property type="entry name" value="Retrovirus-related Pol polyprotein from transposon 17.6-like protein"/>
    <property type="match status" value="1"/>
</dbReference>
<dbReference type="GO" id="GO:0003676">
    <property type="term" value="F:nucleic acid binding"/>
    <property type="evidence" value="ECO:0007669"/>
    <property type="project" value="InterPro"/>
</dbReference>
<accession>A0A0C2MD24</accession>
<evidence type="ECO:0000256" key="6">
    <source>
        <dbReference type="ARBA" id="ARBA00022801"/>
    </source>
</evidence>
<feature type="domain" description="CCHC-type" evidence="9">
    <location>
        <begin position="387"/>
        <end position="403"/>
    </location>
</feature>
<feature type="domain" description="Peptidase A2" evidence="10">
    <location>
        <begin position="444"/>
        <end position="519"/>
    </location>
</feature>
<dbReference type="CDD" id="cd09274">
    <property type="entry name" value="RNase_HI_RT_Ty3"/>
    <property type="match status" value="1"/>
</dbReference>
<dbReference type="Pfam" id="PF17917">
    <property type="entry name" value="RT_RNaseH"/>
    <property type="match status" value="1"/>
</dbReference>
<dbReference type="InterPro" id="IPR001969">
    <property type="entry name" value="Aspartic_peptidase_AS"/>
</dbReference>
<keyword evidence="8" id="KW-0479">Metal-binding</keyword>
<sequence>MDVRVTSREIVAAVEREVHKVQAFLSEFIYVFGVPKTLHTDQKANFKTRTAPYHPQSDGLVERFNKTLVNMIWKSIYDDSQWDEHIKKLTFSYNIRAQDTMSSPYSLMFGRDPRSVLDGKFNLKQCKSLSVACVYVLPGAEKPTPEFLGDLADLESWIFRFNLIAKGYKWGDEERSDMLPTYFVGNILECYRSSGLESIPSSKKKFDETVQWLRNQSIGADSLSSNYQKFESLPLLPGQDPVEFVNTLSSLLKNSRPKLSVEDHDFLVIQKFLKSIPESVSSILRLFNTLSPKDLADKGRILLSSAMQPVSHKVMSVVSNGELEECAGQHRIMPKSLEEKLDDIARRLDALEVNGKKVQTSGPNVDERCQKCGRNGHLTEKCRAYIRCYNCGEEGHTQRFCRRTSRNNNSFNSYSSKRYFCGSFRQNNDIQATIPMILENGTVLNVLIDTGASVSLIHSKFVSSKPLSRSYYRLVSAFQTQTTPIGSVALDITLARKSLSWSFLVVDALLFDAIIGRDLISKFKAVVNISSDSVLEFPKSIAVYNNFTFHINKDLDSQTNGQVTALLCQNNQIFAKSKFDTGVAKDIEFPINIVKDEPIKKRPYRIPINVIDEVKTQIDQMLQMSIIRPSNSPWSAPSLLVKKKDGSHRMCVDFRSLNAITIKDEYSLPLIDSILDQLSGCRFFSTLDMQNGYWQIPIKEADKQKTGFCPGPGMGHYEFNVLPFGLANAPATFQRFIDKVLEGLPNCSGYLDDIIIYSKTPQEHILHLGKVFERLKEFGLKLKQSKCFFAQSKIKFLGFIVSGSGICPDPSHIEALLNWKCPQNADELRRYLGTCNFYSRFLKNFAHVATPLYNLLKKSEIWIWDTSCQNSFNSLIDMLKNIKSVWLPDPILPFRLSTDASDVAVGAVLSQLVDGIDTPISFASQKLSPAQIKYSTFDKECYAILWAIRKFRHFLYGKHFEVFTDHNPLVHLHTMKYPRGRRSRWLLELQ</sequence>
<dbReference type="GO" id="GO:0015074">
    <property type="term" value="P:DNA integration"/>
    <property type="evidence" value="ECO:0007669"/>
    <property type="project" value="InterPro"/>
</dbReference>
<feature type="domain" description="Integrase catalytic" evidence="12">
    <location>
        <begin position="50"/>
        <end position="121"/>
    </location>
</feature>
<dbReference type="InterPro" id="IPR000477">
    <property type="entry name" value="RT_dom"/>
</dbReference>
<name>A0A0C2MD24_THEKT</name>
<dbReference type="Gene3D" id="3.30.70.270">
    <property type="match status" value="2"/>
</dbReference>
<dbReference type="Proteomes" id="UP000031668">
    <property type="component" value="Unassembled WGS sequence"/>
</dbReference>
<dbReference type="InterPro" id="IPR036397">
    <property type="entry name" value="RNaseH_sf"/>
</dbReference>
<dbReference type="PROSITE" id="PS50994">
    <property type="entry name" value="INTEGRASE"/>
    <property type="match status" value="1"/>
</dbReference>
<keyword evidence="6" id="KW-0378">Hydrolase</keyword>
<dbReference type="GO" id="GO:0004519">
    <property type="term" value="F:endonuclease activity"/>
    <property type="evidence" value="ECO:0007669"/>
    <property type="project" value="UniProtKB-KW"/>
</dbReference>
<keyword evidence="2" id="KW-0808">Transferase</keyword>
<evidence type="ECO:0000256" key="8">
    <source>
        <dbReference type="PROSITE-ProRule" id="PRU00047"/>
    </source>
</evidence>
<dbReference type="EMBL" id="JWZT01005080">
    <property type="protein sequence ID" value="KII62204.1"/>
    <property type="molecule type" value="Genomic_DNA"/>
</dbReference>
<dbReference type="InterPro" id="IPR050951">
    <property type="entry name" value="Retrovirus_Pol_polyprotein"/>
</dbReference>
<dbReference type="CDD" id="cd00303">
    <property type="entry name" value="retropepsin_like"/>
    <property type="match status" value="1"/>
</dbReference>
<gene>
    <name evidence="13" type="ORF">RF11_14403</name>
</gene>
<dbReference type="GO" id="GO:0006508">
    <property type="term" value="P:proteolysis"/>
    <property type="evidence" value="ECO:0007669"/>
    <property type="project" value="InterPro"/>
</dbReference>
<evidence type="ECO:0000256" key="2">
    <source>
        <dbReference type="ARBA" id="ARBA00022679"/>
    </source>
</evidence>
<feature type="domain" description="Reverse transcriptase" evidence="11">
    <location>
        <begin position="622"/>
        <end position="801"/>
    </location>
</feature>
<keyword evidence="8" id="KW-0863">Zinc-finger</keyword>
<keyword evidence="4" id="KW-0540">Nuclease</keyword>
<organism evidence="13 14">
    <name type="scientific">Thelohanellus kitauei</name>
    <name type="common">Myxosporean</name>
    <dbReference type="NCBI Taxonomy" id="669202"/>
    <lineage>
        <taxon>Eukaryota</taxon>
        <taxon>Metazoa</taxon>
        <taxon>Cnidaria</taxon>
        <taxon>Myxozoa</taxon>
        <taxon>Myxosporea</taxon>
        <taxon>Bivalvulida</taxon>
        <taxon>Platysporina</taxon>
        <taxon>Myxobolidae</taxon>
        <taxon>Thelohanellus</taxon>
    </lineage>
</organism>
<dbReference type="Pfam" id="PF08284">
    <property type="entry name" value="RVP_2"/>
    <property type="match status" value="1"/>
</dbReference>
<dbReference type="PANTHER" id="PTHR37984:SF5">
    <property type="entry name" value="PROTEIN NYNRIN-LIKE"/>
    <property type="match status" value="1"/>
</dbReference>
<comment type="caution">
    <text evidence="13">The sequence shown here is derived from an EMBL/GenBank/DDBJ whole genome shotgun (WGS) entry which is preliminary data.</text>
</comment>
<dbReference type="EC" id="2.7.7.49" evidence="1"/>
<dbReference type="PROSITE" id="PS50175">
    <property type="entry name" value="ASP_PROT_RETROV"/>
    <property type="match status" value="1"/>
</dbReference>
<dbReference type="InterPro" id="IPR001584">
    <property type="entry name" value="Integrase_cat-core"/>
</dbReference>
<dbReference type="InterPro" id="IPR043128">
    <property type="entry name" value="Rev_trsase/Diguanyl_cyclase"/>
</dbReference>
<evidence type="ECO:0000256" key="3">
    <source>
        <dbReference type="ARBA" id="ARBA00022695"/>
    </source>
</evidence>
<dbReference type="PROSITE" id="PS00141">
    <property type="entry name" value="ASP_PROTEASE"/>
    <property type="match status" value="1"/>
</dbReference>
<dbReference type="SUPFAM" id="SSF50630">
    <property type="entry name" value="Acid proteases"/>
    <property type="match status" value="1"/>
</dbReference>
<keyword evidence="5" id="KW-0255">Endonuclease</keyword>
<dbReference type="SMART" id="SM00343">
    <property type="entry name" value="ZnF_C2HC"/>
    <property type="match status" value="2"/>
</dbReference>
<evidence type="ECO:0000259" key="12">
    <source>
        <dbReference type="PROSITE" id="PS50994"/>
    </source>
</evidence>
<feature type="domain" description="CCHC-type" evidence="9">
    <location>
        <begin position="368"/>
        <end position="383"/>
    </location>
</feature>
<reference evidence="13 14" key="1">
    <citation type="journal article" date="2014" name="Genome Biol. Evol.">
        <title>The genome of the myxosporean Thelohanellus kitauei shows adaptations to nutrient acquisition within its fish host.</title>
        <authorList>
            <person name="Yang Y."/>
            <person name="Xiong J."/>
            <person name="Zhou Z."/>
            <person name="Huo F."/>
            <person name="Miao W."/>
            <person name="Ran C."/>
            <person name="Liu Y."/>
            <person name="Zhang J."/>
            <person name="Feng J."/>
            <person name="Wang M."/>
            <person name="Wang M."/>
            <person name="Wang L."/>
            <person name="Yao B."/>
        </authorList>
    </citation>
    <scope>NUCLEOTIDE SEQUENCE [LARGE SCALE GENOMIC DNA]</scope>
    <source>
        <strain evidence="13">Wuqing</strain>
    </source>
</reference>
<dbReference type="GO" id="GO:0003964">
    <property type="term" value="F:RNA-directed DNA polymerase activity"/>
    <property type="evidence" value="ECO:0007669"/>
    <property type="project" value="UniProtKB-KW"/>
</dbReference>
<dbReference type="InterPro" id="IPR043502">
    <property type="entry name" value="DNA/RNA_pol_sf"/>
</dbReference>
<dbReference type="FunFam" id="3.30.70.270:FF:000020">
    <property type="entry name" value="Transposon Tf2-6 polyprotein-like Protein"/>
    <property type="match status" value="1"/>
</dbReference>
<proteinExistence type="predicted"/>
<evidence type="ECO:0000256" key="5">
    <source>
        <dbReference type="ARBA" id="ARBA00022759"/>
    </source>
</evidence>